<evidence type="ECO:0000313" key="3">
    <source>
        <dbReference type="Proteomes" id="UP000239446"/>
    </source>
</evidence>
<sequence>MIFMRKNWIVIFCCVFVLGLSGCGTSPMKYQPETDISYSQAVHVIDRLIMEQHSDWRPDFVEVTDRFILLGYGSVTQGGASGAFIGNVAIGAHSSTTRVASDRIYFESIDDIILYSWKRKFRQWYVVSLLGNNRKHILRTRSLEEAKQMANALQVILDSYENSKK</sequence>
<keyword evidence="4" id="KW-1185">Reference proteome</keyword>
<reference evidence="2 3" key="2">
    <citation type="submission" date="2018-02" db="EMBL/GenBank/DDBJ databases">
        <title>Subsurface microbial communities from deep shales in Ohio and West Virginia, USA.</title>
        <authorList>
            <person name="Wrighton K."/>
        </authorList>
    </citation>
    <scope>NUCLEOTIDE SEQUENCE [LARGE SCALE GENOMIC DNA]</scope>
    <source>
        <strain evidence="2 3">UTICA-S1B9</strain>
    </source>
</reference>
<organism evidence="2 3">
    <name type="scientific">Marinobacter persicus</name>
    <dbReference type="NCBI Taxonomy" id="930118"/>
    <lineage>
        <taxon>Bacteria</taxon>
        <taxon>Pseudomonadati</taxon>
        <taxon>Pseudomonadota</taxon>
        <taxon>Gammaproteobacteria</taxon>
        <taxon>Pseudomonadales</taxon>
        <taxon>Marinobacteraceae</taxon>
        <taxon>Marinobacter</taxon>
    </lineage>
</organism>
<dbReference type="EMBL" id="PTIU01000040">
    <property type="protein sequence ID" value="PPK51886.1"/>
    <property type="molecule type" value="Genomic_DNA"/>
</dbReference>
<proteinExistence type="predicted"/>
<dbReference type="AlphaFoldDB" id="A0A2S6G2C8"/>
<evidence type="ECO:0000313" key="4">
    <source>
        <dbReference type="Proteomes" id="UP000239648"/>
    </source>
</evidence>
<evidence type="ECO:0000313" key="2">
    <source>
        <dbReference type="EMBL" id="PPK51886.1"/>
    </source>
</evidence>
<name>A0A2S6G2C8_9GAMM</name>
<dbReference type="Proteomes" id="UP000239446">
    <property type="component" value="Unassembled WGS sequence"/>
</dbReference>
<dbReference type="EMBL" id="PTIT01000040">
    <property type="protein sequence ID" value="PPK49969.1"/>
    <property type="molecule type" value="Genomic_DNA"/>
</dbReference>
<dbReference type="Proteomes" id="UP000239648">
    <property type="component" value="Unassembled WGS sequence"/>
</dbReference>
<evidence type="ECO:0000313" key="1">
    <source>
        <dbReference type="EMBL" id="PPK49969.1"/>
    </source>
</evidence>
<reference evidence="1 4" key="1">
    <citation type="submission" date="2018-02" db="EMBL/GenBank/DDBJ databases">
        <title>Deep subsurface shale carbon reservoir microbial communities from Ohio and West Virginia, USA.</title>
        <authorList>
            <person name="Wrighton K."/>
        </authorList>
    </citation>
    <scope>NUCLEOTIDE SEQUENCE [LARGE SCALE GENOMIC DNA]</scope>
    <source>
        <strain evidence="1 4">UTICA-S1B6</strain>
    </source>
</reference>
<gene>
    <name evidence="2" type="ORF">B0H24_104017</name>
    <name evidence="1" type="ORF">BY455_14017</name>
</gene>
<dbReference type="PROSITE" id="PS51257">
    <property type="entry name" value="PROKAR_LIPOPROTEIN"/>
    <property type="match status" value="1"/>
</dbReference>
<accession>A0A2S6G2C8</accession>
<protein>
    <submittedName>
        <fullName evidence="2">Uncharacterized protein</fullName>
    </submittedName>
</protein>
<comment type="caution">
    <text evidence="2">The sequence shown here is derived from an EMBL/GenBank/DDBJ whole genome shotgun (WGS) entry which is preliminary data.</text>
</comment>